<comment type="caution">
    <text evidence="2">The sequence shown here is derived from an EMBL/GenBank/DDBJ whole genome shotgun (WGS) entry which is preliminary data.</text>
</comment>
<dbReference type="Proteomes" id="UP001150217">
    <property type="component" value="Unassembled WGS sequence"/>
</dbReference>
<evidence type="ECO:0000313" key="3">
    <source>
        <dbReference type="Proteomes" id="UP001150217"/>
    </source>
</evidence>
<keyword evidence="3" id="KW-1185">Reference proteome</keyword>
<organism evidence="2 3">
    <name type="scientific">Lentinula lateritia</name>
    <dbReference type="NCBI Taxonomy" id="40482"/>
    <lineage>
        <taxon>Eukaryota</taxon>
        <taxon>Fungi</taxon>
        <taxon>Dikarya</taxon>
        <taxon>Basidiomycota</taxon>
        <taxon>Agaricomycotina</taxon>
        <taxon>Agaricomycetes</taxon>
        <taxon>Agaricomycetidae</taxon>
        <taxon>Agaricales</taxon>
        <taxon>Marasmiineae</taxon>
        <taxon>Omphalotaceae</taxon>
        <taxon>Lentinula</taxon>
    </lineage>
</organism>
<dbReference type="EMBL" id="JANVFT010000113">
    <property type="protein sequence ID" value="KAJ4466721.1"/>
    <property type="molecule type" value="Genomic_DNA"/>
</dbReference>
<reference evidence="2" key="1">
    <citation type="submission" date="2022-08" db="EMBL/GenBank/DDBJ databases">
        <title>A Global Phylogenomic Analysis of the Shiitake Genus Lentinula.</title>
        <authorList>
            <consortium name="DOE Joint Genome Institute"/>
            <person name="Sierra-Patev S."/>
            <person name="Min B."/>
            <person name="Naranjo-Ortiz M."/>
            <person name="Looney B."/>
            <person name="Konkel Z."/>
            <person name="Slot J.C."/>
            <person name="Sakamoto Y."/>
            <person name="Steenwyk J.L."/>
            <person name="Rokas A."/>
            <person name="Carro J."/>
            <person name="Camarero S."/>
            <person name="Ferreira P."/>
            <person name="Molpeceres G."/>
            <person name="Ruiz-Duenas F.J."/>
            <person name="Serrano A."/>
            <person name="Henrissat B."/>
            <person name="Drula E."/>
            <person name="Hughes K.W."/>
            <person name="Mata J.L."/>
            <person name="Ishikawa N.K."/>
            <person name="Vargas-Isla R."/>
            <person name="Ushijima S."/>
            <person name="Smith C.A."/>
            <person name="Ahrendt S."/>
            <person name="Andreopoulos W."/>
            <person name="He G."/>
            <person name="Labutti K."/>
            <person name="Lipzen A."/>
            <person name="Ng V."/>
            <person name="Riley R."/>
            <person name="Sandor L."/>
            <person name="Barry K."/>
            <person name="Martinez A.T."/>
            <person name="Xiao Y."/>
            <person name="Gibbons J.G."/>
            <person name="Terashima K."/>
            <person name="Grigoriev I.V."/>
            <person name="Hibbett D.S."/>
        </authorList>
    </citation>
    <scope>NUCLEOTIDE SEQUENCE</scope>
    <source>
        <strain evidence="2">RHP3577 ss4</strain>
    </source>
</reference>
<sequence length="207" mass="24227">MPTVSHSPLRSQRMQRRRLSPSASLDPGYIFNGKKTPLAKYRVIGKMFGIYWAFTSSRPENIHFPSENTRKTAPSAPRRSILFRERFSSTFRPDNLYTTLVIVEGRRYVVAGTYDQTLRGSNRSLNAVDCPENYKGDIGLCFLGKYQRDRFLKGMPRFDNAMERKRILRKVLQRRIINHGTEFSRLKDLARVRFPYQTVYQDAVFFL</sequence>
<gene>
    <name evidence="2" type="ORF">C8R41DRAFT_871555</name>
</gene>
<accession>A0ABQ8UZ75</accession>
<protein>
    <submittedName>
        <fullName evidence="2">Uncharacterized protein</fullName>
    </submittedName>
</protein>
<proteinExistence type="predicted"/>
<name>A0ABQ8UZ75_9AGAR</name>
<evidence type="ECO:0000256" key="1">
    <source>
        <dbReference type="SAM" id="MobiDB-lite"/>
    </source>
</evidence>
<feature type="region of interest" description="Disordered" evidence="1">
    <location>
        <begin position="1"/>
        <end position="21"/>
    </location>
</feature>
<evidence type="ECO:0000313" key="2">
    <source>
        <dbReference type="EMBL" id="KAJ4466721.1"/>
    </source>
</evidence>